<dbReference type="EC" id="3.6.4.12" evidence="2"/>
<dbReference type="InterPro" id="IPR041562">
    <property type="entry name" value="MCM_lid"/>
</dbReference>
<dbReference type="SUPFAM" id="SSF50249">
    <property type="entry name" value="Nucleic acid-binding proteins"/>
    <property type="match status" value="1"/>
</dbReference>
<dbReference type="Gene3D" id="2.40.50.140">
    <property type="entry name" value="Nucleic acid-binding proteins"/>
    <property type="match status" value="1"/>
</dbReference>
<feature type="coiled-coil region" evidence="11">
    <location>
        <begin position="685"/>
        <end position="735"/>
    </location>
</feature>
<dbReference type="GO" id="GO:0042555">
    <property type="term" value="C:MCM complex"/>
    <property type="evidence" value="ECO:0007669"/>
    <property type="project" value="TreeGrafter"/>
</dbReference>
<dbReference type="GO" id="GO:0000727">
    <property type="term" value="P:double-strand break repair via break-induced replication"/>
    <property type="evidence" value="ECO:0007669"/>
    <property type="project" value="TreeGrafter"/>
</dbReference>
<dbReference type="InterPro" id="IPR018525">
    <property type="entry name" value="MCM_CS"/>
</dbReference>
<evidence type="ECO:0000256" key="4">
    <source>
        <dbReference type="ARBA" id="ARBA00022741"/>
    </source>
</evidence>
<organism evidence="14">
    <name type="scientific">Trepomonas sp. PC1</name>
    <dbReference type="NCBI Taxonomy" id="1076344"/>
    <lineage>
        <taxon>Eukaryota</taxon>
        <taxon>Metamonada</taxon>
        <taxon>Diplomonadida</taxon>
        <taxon>Hexamitidae</taxon>
        <taxon>Hexamitinae</taxon>
        <taxon>Trepomonas</taxon>
    </lineage>
</organism>
<feature type="domain" description="MCM C-terminal AAA(+) ATPase" evidence="13">
    <location>
        <begin position="468"/>
        <end position="674"/>
    </location>
</feature>
<dbReference type="InterPro" id="IPR031327">
    <property type="entry name" value="MCM"/>
</dbReference>
<gene>
    <name evidence="14" type="ORF">TPC1_14238</name>
</gene>
<evidence type="ECO:0000256" key="3">
    <source>
        <dbReference type="ARBA" id="ARBA00022705"/>
    </source>
</evidence>
<dbReference type="GO" id="GO:0005634">
    <property type="term" value="C:nucleus"/>
    <property type="evidence" value="ECO:0007669"/>
    <property type="project" value="UniProtKB-SubCell"/>
</dbReference>
<keyword evidence="9" id="KW-0539">Nucleus</keyword>
<dbReference type="GO" id="GO:0043138">
    <property type="term" value="F:3'-5' DNA helicase activity"/>
    <property type="evidence" value="ECO:0007669"/>
    <property type="project" value="TreeGrafter"/>
</dbReference>
<dbReference type="PROSITE" id="PS00847">
    <property type="entry name" value="MCM_1"/>
    <property type="match status" value="1"/>
</dbReference>
<keyword evidence="4 10" id="KW-0547">Nucleotide-binding</keyword>
<feature type="non-terminal residue" evidence="14">
    <location>
        <position position="954"/>
    </location>
</feature>
<dbReference type="SMART" id="SM00350">
    <property type="entry name" value="MCM"/>
    <property type="match status" value="1"/>
</dbReference>
<dbReference type="EMBL" id="GDID01003133">
    <property type="protein sequence ID" value="JAP93473.1"/>
    <property type="molecule type" value="Transcribed_RNA"/>
</dbReference>
<evidence type="ECO:0000256" key="11">
    <source>
        <dbReference type="SAM" id="Coils"/>
    </source>
</evidence>
<dbReference type="Gene3D" id="3.40.50.300">
    <property type="entry name" value="P-loop containing nucleotide triphosphate hydrolases"/>
    <property type="match status" value="1"/>
</dbReference>
<dbReference type="PANTHER" id="PTHR11630">
    <property type="entry name" value="DNA REPLICATION LICENSING FACTOR MCM FAMILY MEMBER"/>
    <property type="match status" value="1"/>
</dbReference>
<dbReference type="InterPro" id="IPR033762">
    <property type="entry name" value="MCM_OB"/>
</dbReference>
<dbReference type="InterPro" id="IPR001208">
    <property type="entry name" value="MCM_dom"/>
</dbReference>
<dbReference type="PANTHER" id="PTHR11630:SF44">
    <property type="entry name" value="DNA REPLICATION LICENSING FACTOR MCM2"/>
    <property type="match status" value="1"/>
</dbReference>
<comment type="subcellular location">
    <subcellularLocation>
        <location evidence="1">Nucleus</location>
    </subcellularLocation>
</comment>
<evidence type="ECO:0000256" key="2">
    <source>
        <dbReference type="ARBA" id="ARBA00012551"/>
    </source>
</evidence>
<feature type="region of interest" description="Disordered" evidence="12">
    <location>
        <begin position="93"/>
        <end position="114"/>
    </location>
</feature>
<evidence type="ECO:0000256" key="12">
    <source>
        <dbReference type="SAM" id="MobiDB-lite"/>
    </source>
</evidence>
<dbReference type="InterPro" id="IPR012340">
    <property type="entry name" value="NA-bd_OB-fold"/>
</dbReference>
<keyword evidence="11" id="KW-0175">Coiled coil</keyword>
<evidence type="ECO:0000256" key="1">
    <source>
        <dbReference type="ARBA" id="ARBA00004123"/>
    </source>
</evidence>
<dbReference type="Gene3D" id="2.20.28.10">
    <property type="match status" value="1"/>
</dbReference>
<dbReference type="GO" id="GO:0017116">
    <property type="term" value="F:single-stranded DNA helicase activity"/>
    <property type="evidence" value="ECO:0007669"/>
    <property type="project" value="TreeGrafter"/>
</dbReference>
<evidence type="ECO:0000256" key="5">
    <source>
        <dbReference type="ARBA" id="ARBA00022801"/>
    </source>
</evidence>
<feature type="non-terminal residue" evidence="14">
    <location>
        <position position="1"/>
    </location>
</feature>
<accession>A0A146K9H7</accession>
<reference evidence="14" key="1">
    <citation type="submission" date="2015-07" db="EMBL/GenBank/DDBJ databases">
        <title>Adaptation to a free-living lifestyle via gene acquisitions in the diplomonad Trepomonas sp. PC1.</title>
        <authorList>
            <person name="Xu F."/>
            <person name="Jerlstrom-Hultqvist J."/>
            <person name="Kolisko M."/>
            <person name="Simpson A.G.B."/>
            <person name="Roger A.J."/>
            <person name="Svard S.G."/>
            <person name="Andersson J.O."/>
        </authorList>
    </citation>
    <scope>NUCLEOTIDE SEQUENCE</scope>
    <source>
        <strain evidence="14">PC1</strain>
    </source>
</reference>
<evidence type="ECO:0000256" key="8">
    <source>
        <dbReference type="ARBA" id="ARBA00023125"/>
    </source>
</evidence>
<name>A0A146K9H7_9EUKA</name>
<keyword evidence="8 10" id="KW-0238">DNA-binding</keyword>
<dbReference type="SUPFAM" id="SSF52540">
    <property type="entry name" value="P-loop containing nucleoside triphosphate hydrolases"/>
    <property type="match status" value="1"/>
</dbReference>
<keyword evidence="7 10" id="KW-0067">ATP-binding</keyword>
<evidence type="ECO:0000259" key="13">
    <source>
        <dbReference type="PROSITE" id="PS50051"/>
    </source>
</evidence>
<evidence type="ECO:0000256" key="6">
    <source>
        <dbReference type="ARBA" id="ARBA00022806"/>
    </source>
</evidence>
<feature type="compositionally biased region" description="Acidic residues" evidence="12">
    <location>
        <begin position="1"/>
        <end position="11"/>
    </location>
</feature>
<dbReference type="Pfam" id="PF14551">
    <property type="entry name" value="MCM_N"/>
    <property type="match status" value="1"/>
</dbReference>
<dbReference type="GO" id="GO:0003697">
    <property type="term" value="F:single-stranded DNA binding"/>
    <property type="evidence" value="ECO:0007669"/>
    <property type="project" value="TreeGrafter"/>
</dbReference>
<feature type="region of interest" description="Disordered" evidence="12">
    <location>
        <begin position="1"/>
        <end position="32"/>
    </location>
</feature>
<keyword evidence="5" id="KW-0378">Hydrolase</keyword>
<dbReference type="GO" id="GO:0016787">
    <property type="term" value="F:hydrolase activity"/>
    <property type="evidence" value="ECO:0007669"/>
    <property type="project" value="UniProtKB-KW"/>
</dbReference>
<protein>
    <recommendedName>
        <fullName evidence="2">DNA helicase</fullName>
        <ecNumber evidence="2">3.6.4.12</ecNumber>
    </recommendedName>
</protein>
<dbReference type="InterPro" id="IPR027417">
    <property type="entry name" value="P-loop_NTPase"/>
</dbReference>
<dbReference type="GO" id="GO:1902975">
    <property type="term" value="P:mitotic DNA replication initiation"/>
    <property type="evidence" value="ECO:0007669"/>
    <property type="project" value="TreeGrafter"/>
</dbReference>
<evidence type="ECO:0000256" key="9">
    <source>
        <dbReference type="ARBA" id="ARBA00023242"/>
    </source>
</evidence>
<dbReference type="InterPro" id="IPR027925">
    <property type="entry name" value="MCM_N"/>
</dbReference>
<keyword evidence="3" id="KW-0235">DNA replication</keyword>
<comment type="similarity">
    <text evidence="10">Belongs to the MCM family.</text>
</comment>
<evidence type="ECO:0000256" key="10">
    <source>
        <dbReference type="RuleBase" id="RU004070"/>
    </source>
</evidence>
<dbReference type="GO" id="GO:0005524">
    <property type="term" value="F:ATP binding"/>
    <property type="evidence" value="ECO:0007669"/>
    <property type="project" value="UniProtKB-KW"/>
</dbReference>
<evidence type="ECO:0000313" key="14">
    <source>
        <dbReference type="EMBL" id="JAP93473.1"/>
    </source>
</evidence>
<keyword evidence="6" id="KW-0347">Helicase</keyword>
<dbReference type="Gene3D" id="3.30.1640.10">
    <property type="entry name" value="mini-chromosome maintenance (MCM) complex, chain A, domain 1"/>
    <property type="match status" value="1"/>
</dbReference>
<dbReference type="PROSITE" id="PS50051">
    <property type="entry name" value="MCM_2"/>
    <property type="match status" value="1"/>
</dbReference>
<dbReference type="PRINTS" id="PR01657">
    <property type="entry name" value="MCMFAMILY"/>
</dbReference>
<dbReference type="Pfam" id="PF00493">
    <property type="entry name" value="MCM"/>
    <property type="match status" value="1"/>
</dbReference>
<evidence type="ECO:0000256" key="7">
    <source>
        <dbReference type="ARBA" id="ARBA00022840"/>
    </source>
</evidence>
<dbReference type="Pfam" id="PF17207">
    <property type="entry name" value="MCM_OB"/>
    <property type="match status" value="1"/>
</dbReference>
<dbReference type="AlphaFoldDB" id="A0A146K9H7"/>
<feature type="compositionally biased region" description="Acidic residues" evidence="12">
    <location>
        <begin position="23"/>
        <end position="32"/>
    </location>
</feature>
<proteinExistence type="inferred from homology"/>
<sequence>YEPESGTDLDDDAIRDADNNELQTDDDIDIDESAEREALLFPLQPAQRNAAEREMANRDMGQAYGLPPQVRNQIKHRYDNENVAEQIHNMQFDSSEHVTSQQQPLPQLSETGNTSLGSEIQRRFLADAYKVPLQKPLNDEAFRGIIQDLTNQPSNQELREHAVVKILFFLKTFIPPNTQQDFNKPLYVMRARDLFGRSNKSSLVIDLLDVAQFNVDLSGYIVNNPRAALPILNEAVRRFVNSIEQNVEVVHQRIEARLRLTENITDQMNIISLKQLSIQHLEKLIAVKAVVLNRSEKKPRLQKAVFQCRQCKCLTGEYEVRNNFVVYQNDAMNDREVLATVIPKRCANESCSATSSLSLCERMCVYQDYQKLVIQERQEDTEPGFMPEKKDVIVSGDLINCINPGDIVQITGIYQMLQNHVRNQAFVNNQTYIQANHVSTLQDVSINLTSQDCKDLELFAQTIQGDDLDKVIFKAIAPSIYGHDLIKQSVTMSLISGVSHKISEDQPKTRGDLHVLLLGDPGIAKSQILRYIQQCAPKSMITSGKGASAAGLTVAVKRNQAGEYSLQAGALVLATDGVCLIDELDKMDEKDRVALHQAMEQQEVSIAKAGIIATLPARCAVIAAANPVNQQYNVNIPLNFNLNIGEALISRFDLICIARDVINEENDLRLARFIVGTHCKNHEQTKQLLKEIDEKQQMINEIQQTEMNEELQAQLQMLQEEVQQLHQQAEHFLSKSEIEYIPENFTISQVVGYCQQNATKQFILPQSFLKKYFSFAKKFEPQMNQETIDQIKSFYTALRSKIQDINGVQVTQRAIGTLIRLTEAHAKLHLQQVITQQNVQFAIDLFAKLFVNQQKANQQRRVEKELRNFRSTGQEDFHGMMAVLDDCFARLRLIRANAGEQYGSGISVVYLRNECSRVMIEITESFFNRAEFLEAYTVSKNQQQQVEMIFKKCA</sequence>
<dbReference type="Pfam" id="PF17855">
    <property type="entry name" value="MCM_lid"/>
    <property type="match status" value="1"/>
</dbReference>